<reference evidence="4 5" key="1">
    <citation type="submission" date="2016-10" db="EMBL/GenBank/DDBJ databases">
        <authorList>
            <person name="de Groot N.N."/>
        </authorList>
    </citation>
    <scope>NUCLEOTIDE SEQUENCE [LARGE SCALE GENOMIC DNA]</scope>
    <source>
        <strain evidence="4 5">DSM 25294</strain>
    </source>
</reference>
<sequence length="858" mass="92885">MELLERDEPLDRLRAALASAQARQGRVVAITGEAGLGKTTLVRAFLSGPEIRSRILRGGCEDLGIAEPLGALRDLAREAGWTLPEARLASGRLSLFSDALAEFASVKDGTVLVVEDIQWADEATLDFLRYLSRRIVDQPILLIVTARTDETRGRSQLRRLLADAPSDIVIRLPLSPLSKTAVAALARAAGQHGEGLFQATGGNAFYVTELLRNPGTKPPLSVQDAVLARADRLAPDERRLLDVVSIFPRRAEKALVLELVDDDTSAAIESCLDAGILEFDGENLSFRHEVARQAVATALRPDIRRVLNGRLLGFLEQRAGAGPARLLHHARATEDVAAVRRLAPEAAAEAAALGARLEAAQYYTLAIDSADGTTGSDLLEEAAWATYLVGDNRRAVSLQTKAQKLHKAGADLVREGDGMRRLARFRWGANDISGAFEAATAAVRMLTKHPGPELALALSTVSQLQMLAWQYDKVEPPAKAAITLAEQCMRPDIVCHALNNLGMSRSFSDIALARADLSRSLEIALEIENPDHAARAYGNRAHMEYYLCEYAAALDIATKAAPYLREQELDGFFVYNSGLRARLKLHSGEWLEAGEIAREAWSRHEDFGFVLHPFNAALALLALQIRIGAKLEVDALDYLSGFDSPEAEAQRLAPYALLIAEMAWITAEGRDEAVDLLLRAAARSPIVEPVANVHLWLRRLDPGVSVPDLGNAPEPYHLEAAGDWIGAAGAWAERGAVYDRAMALAQGDGLSRIEAISIFEGLGAKPVADRVRAEMRDLGMTPRRAGPRASTMQNPAGLTRRQMDVLKCIDAGKSNAEIAEMLFISSKTVDHHVSAILAKLDVSSRGEAAAKARADGFI</sequence>
<dbReference type="PROSITE" id="PS00622">
    <property type="entry name" value="HTH_LUXR_1"/>
    <property type="match status" value="1"/>
</dbReference>
<dbReference type="OrthoDB" id="341967at2"/>
<dbReference type="InterPro" id="IPR027417">
    <property type="entry name" value="P-loop_NTPase"/>
</dbReference>
<gene>
    <name evidence="4" type="ORF">SAMN04488026_11038</name>
</gene>
<proteinExistence type="predicted"/>
<dbReference type="GO" id="GO:0005524">
    <property type="term" value="F:ATP binding"/>
    <property type="evidence" value="ECO:0007669"/>
    <property type="project" value="UniProtKB-KW"/>
</dbReference>
<evidence type="ECO:0000256" key="1">
    <source>
        <dbReference type="ARBA" id="ARBA00022741"/>
    </source>
</evidence>
<dbReference type="PROSITE" id="PS50043">
    <property type="entry name" value="HTH_LUXR_2"/>
    <property type="match status" value="1"/>
</dbReference>
<dbReference type="Proteomes" id="UP000199382">
    <property type="component" value="Unassembled WGS sequence"/>
</dbReference>
<dbReference type="InterPro" id="IPR036388">
    <property type="entry name" value="WH-like_DNA-bd_sf"/>
</dbReference>
<dbReference type="SUPFAM" id="SSF46894">
    <property type="entry name" value="C-terminal effector domain of the bipartite response regulators"/>
    <property type="match status" value="1"/>
</dbReference>
<dbReference type="GO" id="GO:0006355">
    <property type="term" value="P:regulation of DNA-templated transcription"/>
    <property type="evidence" value="ECO:0007669"/>
    <property type="project" value="InterPro"/>
</dbReference>
<dbReference type="SUPFAM" id="SSF52540">
    <property type="entry name" value="P-loop containing nucleoside triphosphate hydrolases"/>
    <property type="match status" value="1"/>
</dbReference>
<dbReference type="RefSeq" id="WP_093164238.1">
    <property type="nucleotide sequence ID" value="NZ_FNEK01000103.1"/>
</dbReference>
<evidence type="ECO:0000313" key="5">
    <source>
        <dbReference type="Proteomes" id="UP000199382"/>
    </source>
</evidence>
<name>A0A1G9LYF4_9RHOB</name>
<dbReference type="CDD" id="cd06170">
    <property type="entry name" value="LuxR_C_like"/>
    <property type="match status" value="1"/>
</dbReference>
<dbReference type="InterPro" id="IPR016032">
    <property type="entry name" value="Sig_transdc_resp-reg_C-effctor"/>
</dbReference>
<dbReference type="STRING" id="571298.SAMN04488026_11038"/>
<dbReference type="Gene3D" id="1.10.10.10">
    <property type="entry name" value="Winged helix-like DNA-binding domain superfamily/Winged helix DNA-binding domain"/>
    <property type="match status" value="1"/>
</dbReference>
<dbReference type="PRINTS" id="PR00038">
    <property type="entry name" value="HTHLUXR"/>
</dbReference>
<dbReference type="EMBL" id="FNEK01000103">
    <property type="protein sequence ID" value="SDL66998.1"/>
    <property type="molecule type" value="Genomic_DNA"/>
</dbReference>
<dbReference type="Pfam" id="PF00196">
    <property type="entry name" value="GerE"/>
    <property type="match status" value="1"/>
</dbReference>
<dbReference type="InterPro" id="IPR000792">
    <property type="entry name" value="Tscrpt_reg_LuxR_C"/>
</dbReference>
<keyword evidence="2" id="KW-0067">ATP-binding</keyword>
<protein>
    <submittedName>
        <fullName evidence="4">Transcriptional regulator, LuxR family</fullName>
    </submittedName>
</protein>
<evidence type="ECO:0000313" key="4">
    <source>
        <dbReference type="EMBL" id="SDL66998.1"/>
    </source>
</evidence>
<evidence type="ECO:0000259" key="3">
    <source>
        <dbReference type="PROSITE" id="PS50043"/>
    </source>
</evidence>
<feature type="domain" description="HTH luxR-type" evidence="3">
    <location>
        <begin position="791"/>
        <end position="856"/>
    </location>
</feature>
<dbReference type="Pfam" id="PF13191">
    <property type="entry name" value="AAA_16"/>
    <property type="match status" value="1"/>
</dbReference>
<dbReference type="AlphaFoldDB" id="A0A1G9LYF4"/>
<keyword evidence="5" id="KW-1185">Reference proteome</keyword>
<dbReference type="GO" id="GO:0005737">
    <property type="term" value="C:cytoplasm"/>
    <property type="evidence" value="ECO:0007669"/>
    <property type="project" value="TreeGrafter"/>
</dbReference>
<evidence type="ECO:0000256" key="2">
    <source>
        <dbReference type="ARBA" id="ARBA00022840"/>
    </source>
</evidence>
<dbReference type="SUPFAM" id="SSF48452">
    <property type="entry name" value="TPR-like"/>
    <property type="match status" value="1"/>
</dbReference>
<keyword evidence="1" id="KW-0547">Nucleotide-binding</keyword>
<dbReference type="GO" id="GO:0003677">
    <property type="term" value="F:DNA binding"/>
    <property type="evidence" value="ECO:0007669"/>
    <property type="project" value="InterPro"/>
</dbReference>
<dbReference type="PANTHER" id="PTHR16305">
    <property type="entry name" value="TESTICULAR SOLUBLE ADENYLYL CYCLASE"/>
    <property type="match status" value="1"/>
</dbReference>
<accession>A0A1G9LYF4</accession>
<dbReference type="PANTHER" id="PTHR16305:SF28">
    <property type="entry name" value="GUANYLATE CYCLASE DOMAIN-CONTAINING PROTEIN"/>
    <property type="match status" value="1"/>
</dbReference>
<dbReference type="InterPro" id="IPR041664">
    <property type="entry name" value="AAA_16"/>
</dbReference>
<dbReference type="SMART" id="SM00421">
    <property type="entry name" value="HTH_LUXR"/>
    <property type="match status" value="1"/>
</dbReference>
<dbReference type="Gene3D" id="1.25.40.10">
    <property type="entry name" value="Tetratricopeptide repeat domain"/>
    <property type="match status" value="1"/>
</dbReference>
<organism evidence="4 5">
    <name type="scientific">Aliiruegeria lutimaris</name>
    <dbReference type="NCBI Taxonomy" id="571298"/>
    <lineage>
        <taxon>Bacteria</taxon>
        <taxon>Pseudomonadati</taxon>
        <taxon>Pseudomonadota</taxon>
        <taxon>Alphaproteobacteria</taxon>
        <taxon>Rhodobacterales</taxon>
        <taxon>Roseobacteraceae</taxon>
        <taxon>Aliiruegeria</taxon>
    </lineage>
</organism>
<dbReference type="GO" id="GO:0004016">
    <property type="term" value="F:adenylate cyclase activity"/>
    <property type="evidence" value="ECO:0007669"/>
    <property type="project" value="TreeGrafter"/>
</dbReference>
<dbReference type="InterPro" id="IPR011990">
    <property type="entry name" value="TPR-like_helical_dom_sf"/>
</dbReference>
<dbReference type="Gene3D" id="3.40.50.300">
    <property type="entry name" value="P-loop containing nucleotide triphosphate hydrolases"/>
    <property type="match status" value="1"/>
</dbReference>